<dbReference type="Proteomes" id="UP001596333">
    <property type="component" value="Unassembled WGS sequence"/>
</dbReference>
<dbReference type="RefSeq" id="WP_379770251.1">
    <property type="nucleotide sequence ID" value="NZ_JBHSXI010000023.1"/>
</dbReference>
<evidence type="ECO:0000313" key="1">
    <source>
        <dbReference type="EMBL" id="MFC6890383.1"/>
    </source>
</evidence>
<comment type="caution">
    <text evidence="1">The sequence shown here is derived from an EMBL/GenBank/DDBJ whole genome shotgun (WGS) entry which is preliminary data.</text>
</comment>
<gene>
    <name evidence="1" type="ORF">ACFQEY_15405</name>
</gene>
<proteinExistence type="predicted"/>
<evidence type="ECO:0000313" key="2">
    <source>
        <dbReference type="Proteomes" id="UP001596333"/>
    </source>
</evidence>
<organism evidence="1 2">
    <name type="scientific">Halorubrum trueperi</name>
    <dbReference type="NCBI Taxonomy" id="2004704"/>
    <lineage>
        <taxon>Archaea</taxon>
        <taxon>Methanobacteriati</taxon>
        <taxon>Methanobacteriota</taxon>
        <taxon>Stenosarchaea group</taxon>
        <taxon>Halobacteria</taxon>
        <taxon>Halobacteriales</taxon>
        <taxon>Haloferacaceae</taxon>
        <taxon>Halorubrum</taxon>
    </lineage>
</organism>
<evidence type="ECO:0008006" key="3">
    <source>
        <dbReference type="Google" id="ProtNLM"/>
    </source>
</evidence>
<keyword evidence="2" id="KW-1185">Reference proteome</keyword>
<name>A0ABD5URK6_9EURY</name>
<dbReference type="EMBL" id="JBHSXI010000023">
    <property type="protein sequence ID" value="MFC6890383.1"/>
    <property type="molecule type" value="Genomic_DNA"/>
</dbReference>
<accession>A0ABD5URK6</accession>
<reference evidence="1 2" key="1">
    <citation type="journal article" date="2019" name="Int. J. Syst. Evol. Microbiol.">
        <title>The Global Catalogue of Microorganisms (GCM) 10K type strain sequencing project: providing services to taxonomists for standard genome sequencing and annotation.</title>
        <authorList>
            <consortium name="The Broad Institute Genomics Platform"/>
            <consortium name="The Broad Institute Genome Sequencing Center for Infectious Disease"/>
            <person name="Wu L."/>
            <person name="Ma J."/>
        </authorList>
    </citation>
    <scope>NUCLEOTIDE SEQUENCE [LARGE SCALE GENOMIC DNA]</scope>
    <source>
        <strain evidence="1 2">Y73</strain>
    </source>
</reference>
<protein>
    <recommendedName>
        <fullName evidence="3">HIT-type domain-containing protein</fullName>
    </recommendedName>
</protein>
<dbReference type="AlphaFoldDB" id="A0ABD5URK6"/>
<sequence>MSVTGLCQVCENATATYGCQRCGRAVCEDHWNDGVGACTACVQGRQQ</sequence>